<dbReference type="EMBL" id="JABUKG010000011">
    <property type="protein sequence ID" value="MBY6321523.1"/>
    <property type="molecule type" value="Genomic_DNA"/>
</dbReference>
<sequence>MRARHVAASAVVLAGLVVGSGGIASAADPVPVGGGSPVVIADRSICTVTAVGTDDAGRSVGLTAGHCGGPGDAVTPEFDRDRVVGHIVRVLPDYDTAVIEFDAGETLPVTTIGETTITGVGAPPSFADAVCKQGRSTGRTCGLTVGDVLGTQQAFSALCVGQGDSGAPVVEGDAVIGMVNAYLGVPCVGPAVVTTMESIVHEVNRTGGTGAGFRPVGQAVPVS</sequence>
<name>A0ABS7NU12_9NOCA</name>
<proteinExistence type="predicted"/>
<dbReference type="RefSeq" id="WP_068104011.1">
    <property type="nucleotide sequence ID" value="NZ_CP135915.1"/>
</dbReference>
<dbReference type="Proteomes" id="UP001520140">
    <property type="component" value="Unassembled WGS sequence"/>
</dbReference>
<dbReference type="SUPFAM" id="SSF50494">
    <property type="entry name" value="Trypsin-like serine proteases"/>
    <property type="match status" value="1"/>
</dbReference>
<comment type="caution">
    <text evidence="2">The sequence shown here is derived from an EMBL/GenBank/DDBJ whole genome shotgun (WGS) entry which is preliminary data.</text>
</comment>
<organism evidence="2 3">
    <name type="scientific">Rhodococcoides kroppenstedtii</name>
    <dbReference type="NCBI Taxonomy" id="293050"/>
    <lineage>
        <taxon>Bacteria</taxon>
        <taxon>Bacillati</taxon>
        <taxon>Actinomycetota</taxon>
        <taxon>Actinomycetes</taxon>
        <taxon>Mycobacteriales</taxon>
        <taxon>Nocardiaceae</taxon>
        <taxon>Rhodococcoides</taxon>
    </lineage>
</organism>
<keyword evidence="3" id="KW-1185">Reference proteome</keyword>
<feature type="signal peptide" evidence="1">
    <location>
        <begin position="1"/>
        <end position="26"/>
    </location>
</feature>
<dbReference type="InterPro" id="IPR009003">
    <property type="entry name" value="Peptidase_S1_PA"/>
</dbReference>
<dbReference type="InterPro" id="IPR043504">
    <property type="entry name" value="Peptidase_S1_PA_chymotrypsin"/>
</dbReference>
<dbReference type="Gene3D" id="2.40.10.10">
    <property type="entry name" value="Trypsin-like serine proteases"/>
    <property type="match status" value="2"/>
</dbReference>
<evidence type="ECO:0000256" key="1">
    <source>
        <dbReference type="SAM" id="SignalP"/>
    </source>
</evidence>
<dbReference type="GO" id="GO:0006508">
    <property type="term" value="P:proteolysis"/>
    <property type="evidence" value="ECO:0007669"/>
    <property type="project" value="UniProtKB-KW"/>
</dbReference>
<dbReference type="GO" id="GO:0008233">
    <property type="term" value="F:peptidase activity"/>
    <property type="evidence" value="ECO:0007669"/>
    <property type="project" value="UniProtKB-KW"/>
</dbReference>
<keyword evidence="2" id="KW-0378">Hydrolase</keyword>
<protein>
    <submittedName>
        <fullName evidence="2">Serine protease</fullName>
    </submittedName>
</protein>
<feature type="chain" id="PRO_5045994474" evidence="1">
    <location>
        <begin position="27"/>
        <end position="223"/>
    </location>
</feature>
<accession>A0ABS7NU12</accession>
<keyword evidence="2" id="KW-0645">Protease</keyword>
<evidence type="ECO:0000313" key="2">
    <source>
        <dbReference type="EMBL" id="MBY6321523.1"/>
    </source>
</evidence>
<gene>
    <name evidence="2" type="ORF">HQ605_11865</name>
</gene>
<keyword evidence="1" id="KW-0732">Signal</keyword>
<reference evidence="2 3" key="1">
    <citation type="submission" date="2020-06" db="EMBL/GenBank/DDBJ databases">
        <title>Taxonomy, biology and ecology of Rhodococcus bacteria occurring in California pistachio and other woody hosts as revealed by genome sequence analyses.</title>
        <authorList>
            <person name="Gai Y."/>
            <person name="Riely B."/>
        </authorList>
    </citation>
    <scope>NUCLEOTIDE SEQUENCE [LARGE SCALE GENOMIC DNA]</scope>
    <source>
        <strain evidence="2 3">BP-284</strain>
    </source>
</reference>
<evidence type="ECO:0000313" key="3">
    <source>
        <dbReference type="Proteomes" id="UP001520140"/>
    </source>
</evidence>